<dbReference type="OrthoDB" id="2344312at2759"/>
<evidence type="ECO:0000259" key="3">
    <source>
        <dbReference type="Pfam" id="PF24840"/>
    </source>
</evidence>
<protein>
    <recommendedName>
        <fullName evidence="3">SigF-like NTF2-like domain-containing protein</fullName>
    </recommendedName>
</protein>
<evidence type="ECO:0000256" key="2">
    <source>
        <dbReference type="SAM" id="Phobius"/>
    </source>
</evidence>
<name>A0A371CK33_9APHY</name>
<keyword evidence="2" id="KW-0472">Membrane</keyword>
<dbReference type="InterPro" id="IPR057514">
    <property type="entry name" value="NTF2_SigF"/>
</dbReference>
<feature type="transmembrane region" description="Helical" evidence="2">
    <location>
        <begin position="71"/>
        <end position="96"/>
    </location>
</feature>
<dbReference type="EMBL" id="KZ857543">
    <property type="protein sequence ID" value="RDX40646.1"/>
    <property type="molecule type" value="Genomic_DNA"/>
</dbReference>
<proteinExistence type="predicted"/>
<accession>A0A371CK33</accession>
<keyword evidence="5" id="KW-1185">Reference proteome</keyword>
<dbReference type="AlphaFoldDB" id="A0A371CK33"/>
<dbReference type="Pfam" id="PF24840">
    <property type="entry name" value="NTF2_SigF"/>
    <property type="match status" value="1"/>
</dbReference>
<keyword evidence="2" id="KW-1133">Transmembrane helix</keyword>
<keyword evidence="2" id="KW-0812">Transmembrane</keyword>
<gene>
    <name evidence="4" type="ORF">OH76DRAFT_1490094</name>
</gene>
<organism evidence="4 5">
    <name type="scientific">Lentinus brumalis</name>
    <dbReference type="NCBI Taxonomy" id="2498619"/>
    <lineage>
        <taxon>Eukaryota</taxon>
        <taxon>Fungi</taxon>
        <taxon>Dikarya</taxon>
        <taxon>Basidiomycota</taxon>
        <taxon>Agaricomycotina</taxon>
        <taxon>Agaricomycetes</taxon>
        <taxon>Polyporales</taxon>
        <taxon>Polyporaceae</taxon>
        <taxon>Lentinus</taxon>
    </lineage>
</organism>
<feature type="domain" description="SigF-like NTF2-like" evidence="3">
    <location>
        <begin position="90"/>
        <end position="159"/>
    </location>
</feature>
<dbReference type="STRING" id="139420.A0A371CK33"/>
<sequence length="200" mass="21775">MLQRRLLAASYTKERLSVGVGLGPAKPAADAAQVEPLGGRARLRRDLGPESSPSDCLAQARRARKRRRRKLCALVCSAGCWAPPGPTLILLVHLTLRPTPSPTDPSKTLYVISEHEDFYHPDELAALIVPPLIPLIRLGLHAATFACRVNARVFGALGYWSVRDGEGGQGVELRPEGEPLPPVAEDEERVLRGKKGRKDD</sequence>
<reference evidence="4 5" key="1">
    <citation type="journal article" date="2018" name="Biotechnol. Biofuels">
        <title>Integrative visual omics of the white-rot fungus Polyporus brumalis exposes the biotechnological potential of its oxidative enzymes for delignifying raw plant biomass.</title>
        <authorList>
            <person name="Miyauchi S."/>
            <person name="Rancon A."/>
            <person name="Drula E."/>
            <person name="Hage H."/>
            <person name="Chaduli D."/>
            <person name="Favel A."/>
            <person name="Grisel S."/>
            <person name="Henrissat B."/>
            <person name="Herpoel-Gimbert I."/>
            <person name="Ruiz-Duenas F.J."/>
            <person name="Chevret D."/>
            <person name="Hainaut M."/>
            <person name="Lin J."/>
            <person name="Wang M."/>
            <person name="Pangilinan J."/>
            <person name="Lipzen A."/>
            <person name="Lesage-Meessen L."/>
            <person name="Navarro D."/>
            <person name="Riley R."/>
            <person name="Grigoriev I.V."/>
            <person name="Zhou S."/>
            <person name="Raouche S."/>
            <person name="Rosso M.N."/>
        </authorList>
    </citation>
    <scope>NUCLEOTIDE SEQUENCE [LARGE SCALE GENOMIC DNA]</scope>
    <source>
        <strain evidence="4 5">BRFM 1820</strain>
    </source>
</reference>
<evidence type="ECO:0000313" key="5">
    <source>
        <dbReference type="Proteomes" id="UP000256964"/>
    </source>
</evidence>
<evidence type="ECO:0000313" key="4">
    <source>
        <dbReference type="EMBL" id="RDX40646.1"/>
    </source>
</evidence>
<evidence type="ECO:0000256" key="1">
    <source>
        <dbReference type="SAM" id="MobiDB-lite"/>
    </source>
</evidence>
<dbReference type="Proteomes" id="UP000256964">
    <property type="component" value="Unassembled WGS sequence"/>
</dbReference>
<feature type="region of interest" description="Disordered" evidence="1">
    <location>
        <begin position="168"/>
        <end position="200"/>
    </location>
</feature>